<dbReference type="GO" id="GO:0017136">
    <property type="term" value="F:histone deacetylase activity, NAD-dependent"/>
    <property type="evidence" value="ECO:0007669"/>
    <property type="project" value="TreeGrafter"/>
</dbReference>
<dbReference type="KEGG" id="eba:ebA2840"/>
<dbReference type="Gene3D" id="3.30.1600.10">
    <property type="entry name" value="SIR2/SIRT2 'Small Domain"/>
    <property type="match status" value="1"/>
</dbReference>
<gene>
    <name evidence="6" type="ORF">ebA2840</name>
</gene>
<evidence type="ECO:0000313" key="6">
    <source>
        <dbReference type="EMBL" id="CAI07716.1"/>
    </source>
</evidence>
<dbReference type="InterPro" id="IPR050134">
    <property type="entry name" value="NAD-dep_sirtuin_deacylases"/>
</dbReference>
<keyword evidence="7" id="KW-1185">Reference proteome</keyword>
<evidence type="ECO:0000256" key="4">
    <source>
        <dbReference type="PROSITE-ProRule" id="PRU00236"/>
    </source>
</evidence>
<evidence type="ECO:0000259" key="5">
    <source>
        <dbReference type="PROSITE" id="PS50305"/>
    </source>
</evidence>
<dbReference type="InterPro" id="IPR026591">
    <property type="entry name" value="Sirtuin_cat_small_dom_sf"/>
</dbReference>
<evidence type="ECO:0000256" key="2">
    <source>
        <dbReference type="ARBA" id="ARBA00022679"/>
    </source>
</evidence>
<keyword evidence="2" id="KW-0808">Transferase</keyword>
<keyword evidence="3" id="KW-0520">NAD</keyword>
<dbReference type="PANTHER" id="PTHR11085:SF4">
    <property type="entry name" value="NAD-DEPENDENT PROTEIN DEACYLASE"/>
    <property type="match status" value="1"/>
</dbReference>
<feature type="domain" description="Deacetylase sirtuin-type" evidence="5">
    <location>
        <begin position="3"/>
        <end position="281"/>
    </location>
</feature>
<dbReference type="AlphaFoldDB" id="Q5P4P6"/>
<proteinExistence type="predicted"/>
<dbReference type="RefSeq" id="WP_011237431.1">
    <property type="nucleotide sequence ID" value="NC_006513.1"/>
</dbReference>
<dbReference type="eggNOG" id="COG0846">
    <property type="taxonomic scope" value="Bacteria"/>
</dbReference>
<dbReference type="PANTHER" id="PTHR11085">
    <property type="entry name" value="NAD-DEPENDENT PROTEIN DEACYLASE SIRTUIN-5, MITOCHONDRIAL-RELATED"/>
    <property type="match status" value="1"/>
</dbReference>
<reference evidence="6 7" key="1">
    <citation type="journal article" date="2005" name="Arch. Microbiol.">
        <title>The genome sequence of an anaerobic aromatic-degrading denitrifying bacterium, strain EbN1.</title>
        <authorList>
            <person name="Rabus R."/>
            <person name="Kube M."/>
            <person name="Heider J."/>
            <person name="Beck A."/>
            <person name="Heitmann K."/>
            <person name="Widdel F."/>
            <person name="Reinhardt R."/>
        </authorList>
    </citation>
    <scope>NUCLEOTIDE SEQUENCE [LARGE SCALE GENOMIC DNA]</scope>
    <source>
        <strain evidence="6 7">EbN1</strain>
    </source>
</reference>
<comment type="caution">
    <text evidence="4">Lacks conserved residue(s) required for the propagation of feature annotation.</text>
</comment>
<organism evidence="6 7">
    <name type="scientific">Aromatoleum aromaticum (strain DSM 19018 / LMG 30748 / EbN1)</name>
    <name type="common">Azoarcus sp. (strain EbN1)</name>
    <dbReference type="NCBI Taxonomy" id="76114"/>
    <lineage>
        <taxon>Bacteria</taxon>
        <taxon>Pseudomonadati</taxon>
        <taxon>Pseudomonadota</taxon>
        <taxon>Betaproteobacteria</taxon>
        <taxon>Rhodocyclales</taxon>
        <taxon>Rhodocyclaceae</taxon>
        <taxon>Aromatoleum</taxon>
    </lineage>
</organism>
<accession>Q5P4P6</accession>
<evidence type="ECO:0000313" key="7">
    <source>
        <dbReference type="Proteomes" id="UP000006552"/>
    </source>
</evidence>
<dbReference type="PROSITE" id="PS50305">
    <property type="entry name" value="SIRTUIN"/>
    <property type="match status" value="1"/>
</dbReference>
<dbReference type="EMBL" id="CR555306">
    <property type="protein sequence ID" value="CAI07716.1"/>
    <property type="molecule type" value="Genomic_DNA"/>
</dbReference>
<name>Q5P4P6_AROAE</name>
<dbReference type="InterPro" id="IPR026590">
    <property type="entry name" value="Ssirtuin_cat_dom"/>
</dbReference>
<dbReference type="InterPro" id="IPR029035">
    <property type="entry name" value="DHS-like_NAD/FAD-binding_dom"/>
</dbReference>
<dbReference type="Pfam" id="PF02146">
    <property type="entry name" value="SIR2"/>
    <property type="match status" value="1"/>
</dbReference>
<dbReference type="Proteomes" id="UP000006552">
    <property type="component" value="Chromosome"/>
</dbReference>
<dbReference type="EC" id="2.3.1.286" evidence="1"/>
<evidence type="ECO:0000256" key="3">
    <source>
        <dbReference type="ARBA" id="ARBA00023027"/>
    </source>
</evidence>
<dbReference type="STRING" id="76114.ebA2840"/>
<dbReference type="InterPro" id="IPR003000">
    <property type="entry name" value="Sirtuin"/>
</dbReference>
<evidence type="ECO:0000256" key="1">
    <source>
        <dbReference type="ARBA" id="ARBA00012928"/>
    </source>
</evidence>
<dbReference type="HOGENOM" id="CLU_023643_2_0_4"/>
<protein>
    <recommendedName>
        <fullName evidence="1">protein acetyllysine N-acetyltransferase</fullName>
        <ecNumber evidence="1">2.3.1.286</ecNumber>
    </recommendedName>
</protein>
<dbReference type="Gene3D" id="3.40.50.1220">
    <property type="entry name" value="TPP-binding domain"/>
    <property type="match status" value="1"/>
</dbReference>
<dbReference type="SUPFAM" id="SSF52467">
    <property type="entry name" value="DHS-like NAD/FAD-binding domain"/>
    <property type="match status" value="1"/>
</dbReference>
<sequence>MRMGRTDESAQCFARCASLIEQADGLLITAGAGLGVDSGLPDFRGSGGFWRVYPALGRARLHFQDIACPDAFRERPRLAWGFYGHRLKLYRQTEPAPTFHILRAIARRLSDGAFVFTSNVDGQFQRAGFDSGRIVECHGSIHHLQCLDGCMGDVWPADAFAPEIDEEACMLLNDFPACPWCKGLARPNVLMFGDGTWIEHRMRTQLARLDAWRSKVDRLLVIEVGAGTAIPSVRLFGEGQDAPIIRINRDEAKTVADRGVSLAMTGVEAMRGIAAALIERGFLGR</sequence>
<dbReference type="GO" id="GO:0070403">
    <property type="term" value="F:NAD+ binding"/>
    <property type="evidence" value="ECO:0007669"/>
    <property type="project" value="InterPro"/>
</dbReference>